<sequence length="330" mass="37179">MLLVYHHIITLQQLYSPIRQPFLPRQILVYAETRTHPWAKNPNPDQLSHIVQAHNLGERQRQNVQQELVARTTPQLTPLPTPPVFHIQQATSSSPHIAAPIPPQEPEREPTPVYEPIQECEPTPPPEDHYHIEEELDYEEPQEHSNLPPNLRIQIPSNPPSNPSSSLTSSSFDNMSNPTITEIQKAFSAVPELKNNGTNFEVWHARVRAAVRSLSTSTILDTAHMSASYDQRVAAAIQGKLQSNLFMLVNAFTTCHEIMSDLTKHFGQTTAVITADAECQLFSMKCQSDGNISKHLDDLERQYNHLTSLGRMIDDDTWINIIIASLPAAY</sequence>
<proteinExistence type="predicted"/>
<accession>A0ACC1TE32</accession>
<evidence type="ECO:0000313" key="2">
    <source>
        <dbReference type="Proteomes" id="UP001148662"/>
    </source>
</evidence>
<evidence type="ECO:0000313" key="1">
    <source>
        <dbReference type="EMBL" id="KAJ3559235.1"/>
    </source>
</evidence>
<protein>
    <submittedName>
        <fullName evidence="1">Uncharacterized protein</fullName>
    </submittedName>
</protein>
<gene>
    <name evidence="1" type="ORF">NM688_g466</name>
</gene>
<name>A0ACC1TE32_9APHY</name>
<comment type="caution">
    <text evidence="1">The sequence shown here is derived from an EMBL/GenBank/DDBJ whole genome shotgun (WGS) entry which is preliminary data.</text>
</comment>
<organism evidence="1 2">
    <name type="scientific">Phlebia brevispora</name>
    <dbReference type="NCBI Taxonomy" id="194682"/>
    <lineage>
        <taxon>Eukaryota</taxon>
        <taxon>Fungi</taxon>
        <taxon>Dikarya</taxon>
        <taxon>Basidiomycota</taxon>
        <taxon>Agaricomycotina</taxon>
        <taxon>Agaricomycetes</taxon>
        <taxon>Polyporales</taxon>
        <taxon>Meruliaceae</taxon>
        <taxon>Phlebia</taxon>
    </lineage>
</organism>
<dbReference type="Proteomes" id="UP001148662">
    <property type="component" value="Unassembled WGS sequence"/>
</dbReference>
<keyword evidence="2" id="KW-1185">Reference proteome</keyword>
<reference evidence="1" key="1">
    <citation type="submission" date="2022-07" db="EMBL/GenBank/DDBJ databases">
        <title>Genome Sequence of Phlebia brevispora.</title>
        <authorList>
            <person name="Buettner E."/>
        </authorList>
    </citation>
    <scope>NUCLEOTIDE SEQUENCE</scope>
    <source>
        <strain evidence="1">MPL23</strain>
    </source>
</reference>
<dbReference type="EMBL" id="JANHOG010000038">
    <property type="protein sequence ID" value="KAJ3559235.1"/>
    <property type="molecule type" value="Genomic_DNA"/>
</dbReference>